<proteinExistence type="predicted"/>
<sequence>MVCALVVCGAIAGCGTGGRGEAATAAADAFTSALREGDGAAACAALAPETAEDLAASEGESCEEAIGSLDLPDAAVGEIAVWSDRAQMRTADDVLFLAEFGDGWKVVAAGCRPQGERPYECEVGS</sequence>
<evidence type="ECO:0000313" key="1">
    <source>
        <dbReference type="EMBL" id="GAA1694013.1"/>
    </source>
</evidence>
<comment type="caution">
    <text evidence="1">The sequence shown here is derived from an EMBL/GenBank/DDBJ whole genome shotgun (WGS) entry which is preliminary data.</text>
</comment>
<keyword evidence="2" id="KW-1185">Reference proteome</keyword>
<dbReference type="EMBL" id="BAAAQF010000031">
    <property type="protein sequence ID" value="GAA1694013.1"/>
    <property type="molecule type" value="Genomic_DNA"/>
</dbReference>
<name>A0ABN2HV39_9ACTN</name>
<gene>
    <name evidence="1" type="ORF">GCM10009830_47260</name>
</gene>
<protein>
    <submittedName>
        <fullName evidence="1">Uncharacterized protein</fullName>
    </submittedName>
</protein>
<organism evidence="1 2">
    <name type="scientific">Glycomyces endophyticus</name>
    <dbReference type="NCBI Taxonomy" id="480996"/>
    <lineage>
        <taxon>Bacteria</taxon>
        <taxon>Bacillati</taxon>
        <taxon>Actinomycetota</taxon>
        <taxon>Actinomycetes</taxon>
        <taxon>Glycomycetales</taxon>
        <taxon>Glycomycetaceae</taxon>
        <taxon>Glycomyces</taxon>
    </lineage>
</organism>
<dbReference type="Proteomes" id="UP001499851">
    <property type="component" value="Unassembled WGS sequence"/>
</dbReference>
<accession>A0ABN2HV39</accession>
<evidence type="ECO:0000313" key="2">
    <source>
        <dbReference type="Proteomes" id="UP001499851"/>
    </source>
</evidence>
<reference evidence="1 2" key="1">
    <citation type="journal article" date="2019" name="Int. J. Syst. Evol. Microbiol.">
        <title>The Global Catalogue of Microorganisms (GCM) 10K type strain sequencing project: providing services to taxonomists for standard genome sequencing and annotation.</title>
        <authorList>
            <consortium name="The Broad Institute Genomics Platform"/>
            <consortium name="The Broad Institute Genome Sequencing Center for Infectious Disease"/>
            <person name="Wu L."/>
            <person name="Ma J."/>
        </authorList>
    </citation>
    <scope>NUCLEOTIDE SEQUENCE [LARGE SCALE GENOMIC DNA]</scope>
    <source>
        <strain evidence="1 2">JCM 16001</strain>
    </source>
</reference>